<comment type="caution">
    <text evidence="3">The sequence shown here is derived from an EMBL/GenBank/DDBJ whole genome shotgun (WGS) entry which is preliminary data.</text>
</comment>
<dbReference type="AlphaFoldDB" id="A0A8H6S863"/>
<feature type="transmembrane region" description="Helical" evidence="2">
    <location>
        <begin position="202"/>
        <end position="220"/>
    </location>
</feature>
<dbReference type="RefSeq" id="XP_037215493.1">
    <property type="nucleotide sequence ID" value="XM_037368567.1"/>
</dbReference>
<evidence type="ECO:0000256" key="2">
    <source>
        <dbReference type="SAM" id="Phobius"/>
    </source>
</evidence>
<feature type="region of interest" description="Disordered" evidence="1">
    <location>
        <begin position="267"/>
        <end position="312"/>
    </location>
</feature>
<gene>
    <name evidence="3" type="ORF">MIND_01205900</name>
</gene>
<evidence type="ECO:0000313" key="3">
    <source>
        <dbReference type="EMBL" id="KAF7293065.1"/>
    </source>
</evidence>
<reference evidence="3" key="1">
    <citation type="submission" date="2020-05" db="EMBL/GenBank/DDBJ databases">
        <title>Mycena genomes resolve the evolution of fungal bioluminescence.</title>
        <authorList>
            <person name="Tsai I.J."/>
        </authorList>
    </citation>
    <scope>NUCLEOTIDE SEQUENCE</scope>
    <source>
        <strain evidence="3">171206Taipei</strain>
    </source>
</reference>
<feature type="transmembrane region" description="Helical" evidence="2">
    <location>
        <begin position="89"/>
        <end position="107"/>
    </location>
</feature>
<keyword evidence="4" id="KW-1185">Reference proteome</keyword>
<keyword evidence="2" id="KW-1133">Transmembrane helix</keyword>
<feature type="transmembrane region" description="Helical" evidence="2">
    <location>
        <begin position="400"/>
        <end position="420"/>
    </location>
</feature>
<dbReference type="Proteomes" id="UP000636479">
    <property type="component" value="Unassembled WGS sequence"/>
</dbReference>
<sequence>MPALPFSSSLLVQAPVAISSDIGDRCHDIDGCRTVIQILLSCISTVILSTYSSVHPNVPPTRRDQREKSFWKEHRQWSKQNFANFKPKFVMFLVALVAPELIFGLAYRQYASVKQLMKDFKLKKSHAWLLVMGGFATSEGHPLFRQSDVMAYREAMERQTPVEIKDKSKADLLSKLLALAQLLWFVLQIMMRVATGLPLSELEIATVAFAFIPLCTWWFWKDKPKDVGEAIRLDIEPGKELGLKQLGNQVVRTSSQSPLVVEVKAELDASDSDSDTVVSTSDAMSGEPDDPPRSVPGYKMEEPGNGLQHQTSLCRSGTDTTLVESEVGNDGCETRHTEKPKSEYGLLAHQSWSQQLGVLLTATIFGTYPKTPEMKQRTAVPIFWPGPWPKNKSGVSATPLQALALQFLISLLFGAIHLLAWDLHFPSVIELWMWRASATAIIIIPLFGLILAMASSGLKNGALRTAVMSTNHVLAVVYILARMTLLALPFTTLRNLPSGVYVDFSWSSFIPHI</sequence>
<name>A0A8H6S863_9AGAR</name>
<keyword evidence="2" id="KW-0472">Membrane</keyword>
<dbReference type="GeneID" id="59351083"/>
<dbReference type="PANTHER" id="PTHR35043:SF7">
    <property type="entry name" value="TRANSCRIPTION FACTOR DOMAIN-CONTAINING PROTEIN"/>
    <property type="match status" value="1"/>
</dbReference>
<feature type="transmembrane region" description="Helical" evidence="2">
    <location>
        <begin position="432"/>
        <end position="452"/>
    </location>
</feature>
<dbReference type="PANTHER" id="PTHR35043">
    <property type="entry name" value="TRANSCRIPTION FACTOR DOMAIN-CONTAINING PROTEIN"/>
    <property type="match status" value="1"/>
</dbReference>
<evidence type="ECO:0000313" key="4">
    <source>
        <dbReference type="Proteomes" id="UP000636479"/>
    </source>
</evidence>
<organism evidence="3 4">
    <name type="scientific">Mycena indigotica</name>
    <dbReference type="NCBI Taxonomy" id="2126181"/>
    <lineage>
        <taxon>Eukaryota</taxon>
        <taxon>Fungi</taxon>
        <taxon>Dikarya</taxon>
        <taxon>Basidiomycota</taxon>
        <taxon>Agaricomycotina</taxon>
        <taxon>Agaricomycetes</taxon>
        <taxon>Agaricomycetidae</taxon>
        <taxon>Agaricales</taxon>
        <taxon>Marasmiineae</taxon>
        <taxon>Mycenaceae</taxon>
        <taxon>Mycena</taxon>
    </lineage>
</organism>
<evidence type="ECO:0000256" key="1">
    <source>
        <dbReference type="SAM" id="MobiDB-lite"/>
    </source>
</evidence>
<protein>
    <submittedName>
        <fullName evidence="3">Uncharacterized protein</fullName>
    </submittedName>
</protein>
<dbReference type="OrthoDB" id="9451547at2759"/>
<feature type="transmembrane region" description="Helical" evidence="2">
    <location>
        <begin position="172"/>
        <end position="190"/>
    </location>
</feature>
<feature type="transmembrane region" description="Helical" evidence="2">
    <location>
        <begin position="473"/>
        <end position="491"/>
    </location>
</feature>
<keyword evidence="2" id="KW-0812">Transmembrane</keyword>
<proteinExistence type="predicted"/>
<accession>A0A8H6S863</accession>
<dbReference type="EMBL" id="JACAZF010000011">
    <property type="protein sequence ID" value="KAF7293065.1"/>
    <property type="molecule type" value="Genomic_DNA"/>
</dbReference>